<sequence>MPGILAPRSPAPVPFRRATGAEQTGHRIPRSADKSDHKPILSTACHPEASGRLRGIPSSTGPTWDTSPFRAPCEIRGVTRPEPSARRATEPDGPAHGQVRTSPFTAEAVALREVKALQKIMKPPLGTRVEMGKRENTYLYPK</sequence>
<feature type="compositionally biased region" description="Basic and acidic residues" evidence="1">
    <location>
        <begin position="30"/>
        <end position="39"/>
    </location>
</feature>
<comment type="caution">
    <text evidence="2">The sequence shown here is derived from an EMBL/GenBank/DDBJ whole genome shotgun (WGS) entry which is preliminary data.</text>
</comment>
<dbReference type="Proteomes" id="UP001501638">
    <property type="component" value="Unassembled WGS sequence"/>
</dbReference>
<evidence type="ECO:0000313" key="3">
    <source>
        <dbReference type="Proteomes" id="UP001501638"/>
    </source>
</evidence>
<accession>A0ABP5WQC2</accession>
<dbReference type="EMBL" id="BAAASZ010000012">
    <property type="protein sequence ID" value="GAA2433150.1"/>
    <property type="molecule type" value="Genomic_DNA"/>
</dbReference>
<reference evidence="3" key="1">
    <citation type="journal article" date="2019" name="Int. J. Syst. Evol. Microbiol.">
        <title>The Global Catalogue of Microorganisms (GCM) 10K type strain sequencing project: providing services to taxonomists for standard genome sequencing and annotation.</title>
        <authorList>
            <consortium name="The Broad Institute Genomics Platform"/>
            <consortium name="The Broad Institute Genome Sequencing Center for Infectious Disease"/>
            <person name="Wu L."/>
            <person name="Ma J."/>
        </authorList>
    </citation>
    <scope>NUCLEOTIDE SEQUENCE [LARGE SCALE GENOMIC DNA]</scope>
    <source>
        <strain evidence="3">JCM 6305</strain>
    </source>
</reference>
<name>A0ABP5WQC2_9ACTN</name>
<feature type="compositionally biased region" description="Basic and acidic residues" evidence="1">
    <location>
        <begin position="77"/>
        <end position="90"/>
    </location>
</feature>
<feature type="compositionally biased region" description="Polar residues" evidence="1">
    <location>
        <begin position="57"/>
        <end position="66"/>
    </location>
</feature>
<keyword evidence="3" id="KW-1185">Reference proteome</keyword>
<protein>
    <submittedName>
        <fullName evidence="2">Uncharacterized protein</fullName>
    </submittedName>
</protein>
<proteinExistence type="predicted"/>
<evidence type="ECO:0000313" key="2">
    <source>
        <dbReference type="EMBL" id="GAA2433150.1"/>
    </source>
</evidence>
<gene>
    <name evidence="2" type="ORF">GCM10010405_15210</name>
</gene>
<evidence type="ECO:0000256" key="1">
    <source>
        <dbReference type="SAM" id="MobiDB-lite"/>
    </source>
</evidence>
<organism evidence="2 3">
    <name type="scientific">Streptomyces macrosporus</name>
    <dbReference type="NCBI Taxonomy" id="44032"/>
    <lineage>
        <taxon>Bacteria</taxon>
        <taxon>Bacillati</taxon>
        <taxon>Actinomycetota</taxon>
        <taxon>Actinomycetes</taxon>
        <taxon>Kitasatosporales</taxon>
        <taxon>Streptomycetaceae</taxon>
        <taxon>Streptomyces</taxon>
    </lineage>
</organism>
<feature type="region of interest" description="Disordered" evidence="1">
    <location>
        <begin position="1"/>
        <end position="101"/>
    </location>
</feature>